<feature type="transmembrane region" description="Helical" evidence="4">
    <location>
        <begin position="7"/>
        <end position="29"/>
    </location>
</feature>
<proteinExistence type="predicted"/>
<evidence type="ECO:0000259" key="6">
    <source>
        <dbReference type="PROSITE" id="PS50885"/>
    </source>
</evidence>
<dbReference type="InterPro" id="IPR052155">
    <property type="entry name" value="Biofilm_reg_signaling"/>
</dbReference>
<dbReference type="InterPro" id="IPR043128">
    <property type="entry name" value="Rev_trsase/Diguanyl_cyclase"/>
</dbReference>
<dbReference type="InterPro" id="IPR029787">
    <property type="entry name" value="Nucleotide_cyclase"/>
</dbReference>
<dbReference type="NCBIfam" id="TIGR00254">
    <property type="entry name" value="GGDEF"/>
    <property type="match status" value="1"/>
</dbReference>
<evidence type="ECO:0000313" key="8">
    <source>
        <dbReference type="EMBL" id="MFD1223909.1"/>
    </source>
</evidence>
<dbReference type="InterPro" id="IPR035919">
    <property type="entry name" value="EAL_sf"/>
</dbReference>
<keyword evidence="4" id="KW-0812">Transmembrane</keyword>
<accession>A0ABW3UWM5</accession>
<dbReference type="Gene3D" id="3.20.20.450">
    <property type="entry name" value="EAL domain"/>
    <property type="match status" value="1"/>
</dbReference>
<dbReference type="Gene3D" id="6.10.340.10">
    <property type="match status" value="1"/>
</dbReference>
<dbReference type="CDD" id="cd06225">
    <property type="entry name" value="HAMP"/>
    <property type="match status" value="1"/>
</dbReference>
<keyword evidence="4" id="KW-1133">Transmembrane helix</keyword>
<sequence>MPLRKKLALTFILVVTLIMGLYNCLNYYFSRDLLMKDQEKQTDILAKQIGISIEQSQFGAQYVEDLIGNKLRAVAIAAQNALDPDINNISNEELVRLSEKLGVSHITLLQREGNDIKGGKSSDAKEIDMSTKDWDYWFDAFNQLFDHHNVTIAQGQKLPNFWSGPVNIAASDPDHVDKWGYYYDGTTNYIINPYIRDTQILKFQQILGPESILEKILKNNTSVLEITGFNPRTFGKPPLYTEVNGQKYVDLVNRDIQFGQYAYKEANDVQNVLASFQSGKLISVVTESNGKKVLKTFIPIQSDNPYIIGVVTDYQIIQDILNEQLLNNIVISLIILLFVLFVSFLLADYIVRPINHILYKVNEIAEGNFGAKIAINRNDELGWLSKRVNTMSMNLEAYTQELKDKNAEIEFRANYDFLTGLPNIRLFNEHFTKTLESVKKDGSSIAVLFLDLDRFKWINDTFGHSSGDYLLKEVAQRIQGMAGGNEMGSRIGGDEFVLLLPGYSREATEQKVEQILQLLSRPALYEGQELSVTPSIGISMFPCDGEDIDTLVKNADIAMYRAKEQGRNNYQFYALEMKDKIVRRAALEKGLRKALEREELTLYYQPQVDLITGKIVGVEALVRWIHPENGLISPLEFIPMAEETGLIAPMGEWILYTACKQIKLWEEKGFPPMRVSVNLSARQIQQQNLVDYVRQVLKETSLDPRLLELEITESIAMYNEDYVIGKLNSLKLLGIQIAIDDFGTGYSSLNYLNKFPIDTLKIDKSFISQVKDTTDNREIIMTILAMARNLNLKVIAEGVETIEQLHFLQNNKCNEAQGYFFSKPLSVEDFEELFEQIARSAAGKVES</sequence>
<feature type="domain" description="EAL" evidence="5">
    <location>
        <begin position="584"/>
        <end position="838"/>
    </location>
</feature>
<evidence type="ECO:0000313" key="9">
    <source>
        <dbReference type="Proteomes" id="UP001597180"/>
    </source>
</evidence>
<dbReference type="SMART" id="SM00304">
    <property type="entry name" value="HAMP"/>
    <property type="match status" value="1"/>
</dbReference>
<evidence type="ECO:0000259" key="5">
    <source>
        <dbReference type="PROSITE" id="PS50883"/>
    </source>
</evidence>
<dbReference type="RefSeq" id="WP_256865521.1">
    <property type="nucleotide sequence ID" value="NZ_BAABJG010000007.1"/>
</dbReference>
<comment type="caution">
    <text evidence="8">The sequence shown here is derived from an EMBL/GenBank/DDBJ whole genome shotgun (WGS) entry which is preliminary data.</text>
</comment>
<dbReference type="PANTHER" id="PTHR44757:SF2">
    <property type="entry name" value="BIOFILM ARCHITECTURE MAINTENANCE PROTEIN MBAA"/>
    <property type="match status" value="1"/>
</dbReference>
<dbReference type="PANTHER" id="PTHR44757">
    <property type="entry name" value="DIGUANYLATE CYCLASE DGCP"/>
    <property type="match status" value="1"/>
</dbReference>
<dbReference type="Gene3D" id="3.30.70.270">
    <property type="match status" value="1"/>
</dbReference>
<keyword evidence="2" id="KW-1003">Cell membrane</keyword>
<feature type="transmembrane region" description="Helical" evidence="4">
    <location>
        <begin position="329"/>
        <end position="351"/>
    </location>
</feature>
<organism evidence="8 9">
    <name type="scientific">Paenibacillus vulneris</name>
    <dbReference type="NCBI Taxonomy" id="1133364"/>
    <lineage>
        <taxon>Bacteria</taxon>
        <taxon>Bacillati</taxon>
        <taxon>Bacillota</taxon>
        <taxon>Bacilli</taxon>
        <taxon>Bacillales</taxon>
        <taxon>Paenibacillaceae</taxon>
        <taxon>Paenibacillus</taxon>
    </lineage>
</organism>
<dbReference type="SMART" id="SM00052">
    <property type="entry name" value="EAL"/>
    <property type="match status" value="1"/>
</dbReference>
<evidence type="ECO:0000256" key="1">
    <source>
        <dbReference type="ARBA" id="ARBA00004236"/>
    </source>
</evidence>
<dbReference type="Pfam" id="PF00990">
    <property type="entry name" value="GGDEF"/>
    <property type="match status" value="1"/>
</dbReference>
<feature type="domain" description="HAMP" evidence="6">
    <location>
        <begin position="348"/>
        <end position="400"/>
    </location>
</feature>
<protein>
    <submittedName>
        <fullName evidence="8">EAL domain-containing protein</fullName>
    </submittedName>
</protein>
<comment type="subcellular location">
    <subcellularLocation>
        <location evidence="1">Cell membrane</location>
    </subcellularLocation>
</comment>
<reference evidence="9" key="1">
    <citation type="journal article" date="2019" name="Int. J. Syst. Evol. Microbiol.">
        <title>The Global Catalogue of Microorganisms (GCM) 10K type strain sequencing project: providing services to taxonomists for standard genome sequencing and annotation.</title>
        <authorList>
            <consortium name="The Broad Institute Genomics Platform"/>
            <consortium name="The Broad Institute Genome Sequencing Center for Infectious Disease"/>
            <person name="Wu L."/>
            <person name="Ma J."/>
        </authorList>
    </citation>
    <scope>NUCLEOTIDE SEQUENCE [LARGE SCALE GENOMIC DNA]</scope>
    <source>
        <strain evidence="9">CCUG 53270</strain>
    </source>
</reference>
<dbReference type="SUPFAM" id="SSF158472">
    <property type="entry name" value="HAMP domain-like"/>
    <property type="match status" value="1"/>
</dbReference>
<dbReference type="Proteomes" id="UP001597180">
    <property type="component" value="Unassembled WGS sequence"/>
</dbReference>
<evidence type="ECO:0000256" key="4">
    <source>
        <dbReference type="SAM" id="Phobius"/>
    </source>
</evidence>
<dbReference type="InterPro" id="IPR003660">
    <property type="entry name" value="HAMP_dom"/>
</dbReference>
<evidence type="ECO:0000256" key="2">
    <source>
        <dbReference type="ARBA" id="ARBA00022475"/>
    </source>
</evidence>
<evidence type="ECO:0000259" key="7">
    <source>
        <dbReference type="PROSITE" id="PS50887"/>
    </source>
</evidence>
<name>A0ABW3UWM5_9BACL</name>
<dbReference type="Pfam" id="PF00672">
    <property type="entry name" value="HAMP"/>
    <property type="match status" value="1"/>
</dbReference>
<dbReference type="PROSITE" id="PS50885">
    <property type="entry name" value="HAMP"/>
    <property type="match status" value="1"/>
</dbReference>
<keyword evidence="9" id="KW-1185">Reference proteome</keyword>
<dbReference type="EMBL" id="JBHTLU010000038">
    <property type="protein sequence ID" value="MFD1223909.1"/>
    <property type="molecule type" value="Genomic_DNA"/>
</dbReference>
<dbReference type="SUPFAM" id="SSF141868">
    <property type="entry name" value="EAL domain-like"/>
    <property type="match status" value="1"/>
</dbReference>
<gene>
    <name evidence="8" type="ORF">ACFQ4B_27685</name>
</gene>
<dbReference type="InterPro" id="IPR001633">
    <property type="entry name" value="EAL_dom"/>
</dbReference>
<dbReference type="SUPFAM" id="SSF55073">
    <property type="entry name" value="Nucleotide cyclase"/>
    <property type="match status" value="1"/>
</dbReference>
<dbReference type="CDD" id="cd01949">
    <property type="entry name" value="GGDEF"/>
    <property type="match status" value="1"/>
</dbReference>
<feature type="domain" description="GGDEF" evidence="7">
    <location>
        <begin position="443"/>
        <end position="575"/>
    </location>
</feature>
<dbReference type="CDD" id="cd01948">
    <property type="entry name" value="EAL"/>
    <property type="match status" value="1"/>
</dbReference>
<dbReference type="SMART" id="SM00267">
    <property type="entry name" value="GGDEF"/>
    <property type="match status" value="1"/>
</dbReference>
<keyword evidence="3 4" id="KW-0472">Membrane</keyword>
<dbReference type="PROSITE" id="PS50883">
    <property type="entry name" value="EAL"/>
    <property type="match status" value="1"/>
</dbReference>
<evidence type="ECO:0000256" key="3">
    <source>
        <dbReference type="ARBA" id="ARBA00023136"/>
    </source>
</evidence>
<dbReference type="InterPro" id="IPR000160">
    <property type="entry name" value="GGDEF_dom"/>
</dbReference>
<dbReference type="Pfam" id="PF00563">
    <property type="entry name" value="EAL"/>
    <property type="match status" value="1"/>
</dbReference>
<dbReference type="PROSITE" id="PS50887">
    <property type="entry name" value="GGDEF"/>
    <property type="match status" value="1"/>
</dbReference>